<dbReference type="UniPathway" id="UPA00028">
    <property type="reaction ID" value="UER00003"/>
</dbReference>
<comment type="catalytic activity">
    <reaction evidence="7">
        <text>(6R)-5,10-methylene-5,6,7,8-tetrahydrofolate + 3-methyl-2-oxobutanoate + H2O = 2-dehydropantoate + (6S)-5,6,7,8-tetrahydrofolate</text>
        <dbReference type="Rhea" id="RHEA:11824"/>
        <dbReference type="ChEBI" id="CHEBI:11561"/>
        <dbReference type="ChEBI" id="CHEBI:11851"/>
        <dbReference type="ChEBI" id="CHEBI:15377"/>
        <dbReference type="ChEBI" id="CHEBI:15636"/>
        <dbReference type="ChEBI" id="CHEBI:57453"/>
        <dbReference type="EC" id="2.1.2.11"/>
    </reaction>
</comment>
<feature type="binding site" evidence="7 10">
    <location>
        <position position="52"/>
    </location>
    <ligand>
        <name>Mg(2+)</name>
        <dbReference type="ChEBI" id="CHEBI:18420"/>
    </ligand>
</feature>
<proteinExistence type="inferred from homology"/>
<evidence type="ECO:0000256" key="3">
    <source>
        <dbReference type="ARBA" id="ARBA00011424"/>
    </source>
</evidence>
<keyword evidence="7 10" id="KW-0479">Metal-binding</keyword>
<dbReference type="GO" id="GO:0015940">
    <property type="term" value="P:pantothenate biosynthetic process"/>
    <property type="evidence" value="ECO:0007669"/>
    <property type="project" value="UniProtKB-UniRule"/>
</dbReference>
<evidence type="ECO:0000256" key="5">
    <source>
        <dbReference type="ARBA" id="ARBA00022679"/>
    </source>
</evidence>
<comment type="function">
    <text evidence="6 7">Catalyzes the reversible reaction in which hydroxymethyl group from 5,10-methylenetetrahydrofolate is transferred onto alpha-ketoisovalerate to form ketopantoate.</text>
</comment>
<evidence type="ECO:0000256" key="4">
    <source>
        <dbReference type="ARBA" id="ARBA00022655"/>
    </source>
</evidence>
<comment type="subunit">
    <text evidence="3 7">Homodecamer; pentamer of dimers.</text>
</comment>
<dbReference type="GO" id="GO:0005737">
    <property type="term" value="C:cytoplasm"/>
    <property type="evidence" value="ECO:0007669"/>
    <property type="project" value="UniProtKB-SubCell"/>
</dbReference>
<evidence type="ECO:0000313" key="11">
    <source>
        <dbReference type="EMBL" id="BAU19222.1"/>
    </source>
</evidence>
<evidence type="ECO:0000256" key="2">
    <source>
        <dbReference type="ARBA" id="ARBA00008676"/>
    </source>
</evidence>
<keyword evidence="5 7" id="KW-0808">Transferase</keyword>
<dbReference type="GO" id="GO:0008168">
    <property type="term" value="F:methyltransferase activity"/>
    <property type="evidence" value="ECO:0007669"/>
    <property type="project" value="UniProtKB-KW"/>
</dbReference>
<dbReference type="PIRSF" id="PIRSF000388">
    <property type="entry name" value="Pantoate_hydroxy_MeTrfase"/>
    <property type="match status" value="1"/>
</dbReference>
<keyword evidence="7 10" id="KW-0460">Magnesium</keyword>
<evidence type="ECO:0000256" key="6">
    <source>
        <dbReference type="ARBA" id="ARBA00056497"/>
    </source>
</evidence>
<feature type="binding site" evidence="7 9">
    <location>
        <begin position="52"/>
        <end position="53"/>
    </location>
    <ligand>
        <name>3-methyl-2-oxobutanoate</name>
        <dbReference type="ChEBI" id="CHEBI:11851"/>
    </ligand>
</feature>
<evidence type="ECO:0000256" key="7">
    <source>
        <dbReference type="HAMAP-Rule" id="MF_00156"/>
    </source>
</evidence>
<comment type="similarity">
    <text evidence="2 7">Belongs to the PanB family.</text>
</comment>
<dbReference type="GO" id="GO:0003864">
    <property type="term" value="F:3-methyl-2-oxobutanoate hydroxymethyltransferase activity"/>
    <property type="evidence" value="ECO:0007669"/>
    <property type="project" value="UniProtKB-UniRule"/>
</dbReference>
<dbReference type="GO" id="GO:0032259">
    <property type="term" value="P:methylation"/>
    <property type="evidence" value="ECO:0007669"/>
    <property type="project" value="UniProtKB-KW"/>
</dbReference>
<dbReference type="PANTHER" id="PTHR20881">
    <property type="entry name" value="3-METHYL-2-OXOBUTANOATE HYDROXYMETHYLTRANSFERASE"/>
    <property type="match status" value="1"/>
</dbReference>
<dbReference type="CDD" id="cd06557">
    <property type="entry name" value="KPHMT-like"/>
    <property type="match status" value="1"/>
</dbReference>
<dbReference type="InterPro" id="IPR003700">
    <property type="entry name" value="Pantoate_hydroxy_MeTrfase"/>
</dbReference>
<evidence type="ECO:0000256" key="1">
    <source>
        <dbReference type="ARBA" id="ARBA00005033"/>
    </source>
</evidence>
<dbReference type="EC" id="2.1.2.11" evidence="7"/>
<reference evidence="11 12" key="1">
    <citation type="journal article" date="2016" name="DNA Res.">
        <title>The complete genome sequencing of Prevotella intermedia strain OMA14 and a subsequent fine-scale, intra-species genomic comparison reveal an unusual amplification of conjugative and mobile transposons and identify a novel Prevotella-lineage-specific repeat.</title>
        <authorList>
            <person name="Naito M."/>
            <person name="Ogura Y."/>
            <person name="Itoh T."/>
            <person name="Shoji M."/>
            <person name="Okamoto M."/>
            <person name="Hayashi T."/>
            <person name="Nakayama K."/>
        </authorList>
    </citation>
    <scope>NUCLEOTIDE SEQUENCE [LARGE SCALE GENOMIC DNA]</scope>
    <source>
        <strain evidence="11 12">OMA14</strain>
    </source>
</reference>
<feature type="binding site" evidence="7 9">
    <location>
        <position position="91"/>
    </location>
    <ligand>
        <name>3-methyl-2-oxobutanoate</name>
        <dbReference type="ChEBI" id="CHEBI:11851"/>
    </ligand>
</feature>
<dbReference type="STRING" id="28131.BWX40_11530"/>
<dbReference type="Pfam" id="PF02548">
    <property type="entry name" value="Pantoate_transf"/>
    <property type="match status" value="1"/>
</dbReference>
<feature type="binding site" evidence="7 10">
    <location>
        <position position="91"/>
    </location>
    <ligand>
        <name>Mg(2+)</name>
        <dbReference type="ChEBI" id="CHEBI:18420"/>
    </ligand>
</feature>
<evidence type="ECO:0000256" key="9">
    <source>
        <dbReference type="PIRSR" id="PIRSR000388-2"/>
    </source>
</evidence>
<comment type="cofactor">
    <cofactor evidence="7 10">
        <name>Mg(2+)</name>
        <dbReference type="ChEBI" id="CHEBI:18420"/>
    </cofactor>
    <text evidence="7 10">Binds 1 Mg(2+) ion per subunit.</text>
</comment>
<keyword evidence="7" id="KW-0963">Cytoplasm</keyword>
<dbReference type="EMBL" id="AP014598">
    <property type="protein sequence ID" value="BAU19222.1"/>
    <property type="molecule type" value="Genomic_DNA"/>
</dbReference>
<feature type="binding site" evidence="7 9">
    <location>
        <position position="121"/>
    </location>
    <ligand>
        <name>3-methyl-2-oxobutanoate</name>
        <dbReference type="ChEBI" id="CHEBI:11851"/>
    </ligand>
</feature>
<dbReference type="NCBIfam" id="TIGR00222">
    <property type="entry name" value="panB"/>
    <property type="match status" value="1"/>
</dbReference>
<organism evidence="11 12">
    <name type="scientific">Prevotella intermedia</name>
    <dbReference type="NCBI Taxonomy" id="28131"/>
    <lineage>
        <taxon>Bacteria</taxon>
        <taxon>Pseudomonadati</taxon>
        <taxon>Bacteroidota</taxon>
        <taxon>Bacteroidia</taxon>
        <taxon>Bacteroidales</taxon>
        <taxon>Prevotellaceae</taxon>
        <taxon>Prevotella</taxon>
    </lineage>
</organism>
<dbReference type="AlphaFoldDB" id="A0A0S3UP21"/>
<name>A0A0S3UP21_PREIN</name>
<feature type="binding site" evidence="7 10">
    <location>
        <position position="123"/>
    </location>
    <ligand>
        <name>Mg(2+)</name>
        <dbReference type="ChEBI" id="CHEBI:18420"/>
    </ligand>
</feature>
<dbReference type="Gene3D" id="3.20.20.60">
    <property type="entry name" value="Phosphoenolpyruvate-binding domains"/>
    <property type="match status" value="1"/>
</dbReference>
<dbReference type="NCBIfam" id="NF001452">
    <property type="entry name" value="PRK00311.1"/>
    <property type="match status" value="1"/>
</dbReference>
<evidence type="ECO:0000256" key="8">
    <source>
        <dbReference type="PIRSR" id="PIRSR000388-1"/>
    </source>
</evidence>
<dbReference type="InterPro" id="IPR040442">
    <property type="entry name" value="Pyrv_kinase-like_dom_sf"/>
</dbReference>
<protein>
    <recommendedName>
        <fullName evidence="7">3-methyl-2-oxobutanoate hydroxymethyltransferase</fullName>
        <ecNumber evidence="7">2.1.2.11</ecNumber>
    </recommendedName>
    <alternativeName>
        <fullName evidence="7">Ketopantoate hydroxymethyltransferase</fullName>
        <shortName evidence="7">KPHMT</shortName>
    </alternativeName>
</protein>
<comment type="subcellular location">
    <subcellularLocation>
        <location evidence="7">Cytoplasm</location>
    </subcellularLocation>
</comment>
<dbReference type="Proteomes" id="UP000217431">
    <property type="component" value="Chromosome II"/>
</dbReference>
<comment type="pathway">
    <text evidence="1 7">Cofactor biosynthesis; (R)-pantothenate biosynthesis; (R)-pantoate from 3-methyl-2-oxobutanoate: step 1/2.</text>
</comment>
<dbReference type="GO" id="GO:0000287">
    <property type="term" value="F:magnesium ion binding"/>
    <property type="evidence" value="ECO:0007669"/>
    <property type="project" value="TreeGrafter"/>
</dbReference>
<evidence type="ECO:0000256" key="10">
    <source>
        <dbReference type="PIRSR" id="PIRSR000388-3"/>
    </source>
</evidence>
<dbReference type="PANTHER" id="PTHR20881:SF0">
    <property type="entry name" value="3-METHYL-2-OXOBUTANOATE HYDROXYMETHYLTRANSFERASE"/>
    <property type="match status" value="1"/>
</dbReference>
<dbReference type="RefSeq" id="WP_096409279.1">
    <property type="nucleotide sequence ID" value="NZ_AP014598.1"/>
</dbReference>
<gene>
    <name evidence="7" type="primary">panB</name>
    <name evidence="11" type="ORF">PIOMA14_II_0718</name>
</gene>
<sequence length="272" mass="29188">MGYLSTDKKKITAETLREMKVAGEKIAQITAYDYTTAKIFDEAGIDSILIGDSASNVMCGNDDTLPITIDEMIYHAKSVAKACRHAFVVCDMPFGSYQVNRDEGVRNAIRIMKESGADAVKLEGGSEIIDTIKGILAAGIPVVGHLGLTPQSVHKFGGYGVRAKDEAEAAKLLIDAKLLDEAGVCALVLEKVPHKLAAEVSKQIEAPTIGIGAGNETDGQVLVYADAMGMTHGFKPKFLRVFADVSKCMSEGIADYMKCVKEQTFPNEGESY</sequence>
<dbReference type="FunFam" id="3.20.20.60:FF:000003">
    <property type="entry name" value="3-methyl-2-oxobutanoate hydroxymethyltransferase"/>
    <property type="match status" value="1"/>
</dbReference>
<dbReference type="HAMAP" id="MF_00156">
    <property type="entry name" value="PanB"/>
    <property type="match status" value="1"/>
</dbReference>
<dbReference type="SUPFAM" id="SSF51621">
    <property type="entry name" value="Phosphoenolpyruvate/pyruvate domain"/>
    <property type="match status" value="1"/>
</dbReference>
<accession>A0A0S3UP21</accession>
<keyword evidence="4 7" id="KW-0566">Pantothenate biosynthesis</keyword>
<feature type="active site" description="Proton acceptor" evidence="7 8">
    <location>
        <position position="190"/>
    </location>
</feature>
<keyword evidence="11" id="KW-0489">Methyltransferase</keyword>
<evidence type="ECO:0000313" key="12">
    <source>
        <dbReference type="Proteomes" id="UP000217431"/>
    </source>
</evidence>
<dbReference type="InterPro" id="IPR015813">
    <property type="entry name" value="Pyrv/PenolPyrv_kinase-like_dom"/>
</dbReference>